<reference evidence="2" key="2">
    <citation type="submission" date="2025-09" db="UniProtKB">
        <authorList>
            <consortium name="Ensembl"/>
        </authorList>
    </citation>
    <scope>IDENTIFICATION</scope>
</reference>
<reference evidence="2" key="1">
    <citation type="submission" date="2025-08" db="UniProtKB">
        <authorList>
            <consortium name="Ensembl"/>
        </authorList>
    </citation>
    <scope>IDENTIFICATION</scope>
</reference>
<dbReference type="InterPro" id="IPR006578">
    <property type="entry name" value="MADF-dom"/>
</dbReference>
<dbReference type="GO" id="GO:0005634">
    <property type="term" value="C:nucleus"/>
    <property type="evidence" value="ECO:0007669"/>
    <property type="project" value="TreeGrafter"/>
</dbReference>
<evidence type="ECO:0000313" key="3">
    <source>
        <dbReference type="Proteomes" id="UP000694548"/>
    </source>
</evidence>
<evidence type="ECO:0000259" key="1">
    <source>
        <dbReference type="PROSITE" id="PS51029"/>
    </source>
</evidence>
<dbReference type="PROSITE" id="PS51029">
    <property type="entry name" value="MADF"/>
    <property type="match status" value="1"/>
</dbReference>
<dbReference type="AlphaFoldDB" id="A0A8C6M8E4"/>
<feature type="domain" description="MADF" evidence="1">
    <location>
        <begin position="7"/>
        <end position="108"/>
    </location>
</feature>
<dbReference type="InterPro" id="IPR039353">
    <property type="entry name" value="TF_Adf1"/>
</dbReference>
<accession>A0A8C6M8E4</accession>
<dbReference type="PANTHER" id="PTHR12243:SF67">
    <property type="entry name" value="COREPRESSOR OF PANGOLIN, ISOFORM A-RELATED"/>
    <property type="match status" value="1"/>
</dbReference>
<name>A0A8C6M8E4_NOTFU</name>
<dbReference type="SMART" id="SM00595">
    <property type="entry name" value="MADF"/>
    <property type="match status" value="1"/>
</dbReference>
<dbReference type="GeneTree" id="ENSGT01070000255524"/>
<dbReference type="Proteomes" id="UP000694548">
    <property type="component" value="Unassembled WGS sequence"/>
</dbReference>
<sequence>MDQFEERLAEELRKYEHLYNPSLNNYKDAQVIYNSWKEIARILEMDVEQCMKKWRSMRDKFVQAFYVMLSWLEPHIKHRATSSNFKVTTLARYVLFHLHVSFLLKAKSVFFHLQFIFSFSVIWHPADKQILKKKFMPHDNFRFLVENF</sequence>
<dbReference type="Pfam" id="PF10545">
    <property type="entry name" value="MADF_DNA_bdg"/>
    <property type="match status" value="1"/>
</dbReference>
<dbReference type="PANTHER" id="PTHR12243">
    <property type="entry name" value="MADF DOMAIN TRANSCRIPTION FACTOR"/>
    <property type="match status" value="1"/>
</dbReference>
<dbReference type="GO" id="GO:0005667">
    <property type="term" value="C:transcription regulator complex"/>
    <property type="evidence" value="ECO:0007669"/>
    <property type="project" value="TreeGrafter"/>
</dbReference>
<organism evidence="2 3">
    <name type="scientific">Nothobranchius furzeri</name>
    <name type="common">Turquoise killifish</name>
    <dbReference type="NCBI Taxonomy" id="105023"/>
    <lineage>
        <taxon>Eukaryota</taxon>
        <taxon>Metazoa</taxon>
        <taxon>Chordata</taxon>
        <taxon>Craniata</taxon>
        <taxon>Vertebrata</taxon>
        <taxon>Euteleostomi</taxon>
        <taxon>Actinopterygii</taxon>
        <taxon>Neopterygii</taxon>
        <taxon>Teleostei</taxon>
        <taxon>Neoteleostei</taxon>
        <taxon>Acanthomorphata</taxon>
        <taxon>Ovalentaria</taxon>
        <taxon>Atherinomorphae</taxon>
        <taxon>Cyprinodontiformes</taxon>
        <taxon>Nothobranchiidae</taxon>
        <taxon>Nothobranchius</taxon>
    </lineage>
</organism>
<dbReference type="Ensembl" id="ENSNFUT00015031506.1">
    <property type="protein sequence ID" value="ENSNFUP00015030148.1"/>
    <property type="gene ID" value="ENSNFUG00015014682.1"/>
</dbReference>
<proteinExistence type="predicted"/>
<protein>
    <recommendedName>
        <fullName evidence="1">MADF domain-containing protein</fullName>
    </recommendedName>
</protein>
<evidence type="ECO:0000313" key="2">
    <source>
        <dbReference type="Ensembl" id="ENSNFUP00015030148.1"/>
    </source>
</evidence>
<keyword evidence="3" id="KW-1185">Reference proteome</keyword>
<dbReference type="GO" id="GO:0006357">
    <property type="term" value="P:regulation of transcription by RNA polymerase II"/>
    <property type="evidence" value="ECO:0007669"/>
    <property type="project" value="TreeGrafter"/>
</dbReference>